<name>A0ABD1Y2M9_9MARC</name>
<dbReference type="AlphaFoldDB" id="A0ABD1Y2M9"/>
<accession>A0ABD1Y2M9</accession>
<evidence type="ECO:0000313" key="2">
    <source>
        <dbReference type="Proteomes" id="UP001605036"/>
    </source>
</evidence>
<protein>
    <submittedName>
        <fullName evidence="1">Uncharacterized protein</fullName>
    </submittedName>
</protein>
<reference evidence="1 2" key="1">
    <citation type="submission" date="2024-09" db="EMBL/GenBank/DDBJ databases">
        <title>Chromosome-scale assembly of Riccia fluitans.</title>
        <authorList>
            <person name="Paukszto L."/>
            <person name="Sawicki J."/>
            <person name="Karawczyk K."/>
            <person name="Piernik-Szablinska J."/>
            <person name="Szczecinska M."/>
            <person name="Mazdziarz M."/>
        </authorList>
    </citation>
    <scope>NUCLEOTIDE SEQUENCE [LARGE SCALE GENOMIC DNA]</scope>
    <source>
        <strain evidence="1">Rf_01</strain>
        <tissue evidence="1">Aerial parts of the thallus</tissue>
    </source>
</reference>
<comment type="caution">
    <text evidence="1">The sequence shown here is derived from an EMBL/GenBank/DDBJ whole genome shotgun (WGS) entry which is preliminary data.</text>
</comment>
<sequence length="254" mass="28269">MPIRNILQKALVEIEAVAWRFNPDQFATWLENRNTMLSWIQQVDSSTSLATNTEVNQQELVTCEICGPAVADADVVSLPYPSDGVSPAAISDMSTQYDSASVEFSYARPPPRPESRLRDPCFQLQHGDPARDLVLLYESDYANGINVAIYHPGSTPTNALRSAQIPRIQQVPESGIQAERRSDMINEAIYRILTNVESSEVPPSCTHIIDRLAELNCHDATNEIGPVVRNFADRPQSCIVTVTGLLNFMYPFLF</sequence>
<evidence type="ECO:0000313" key="1">
    <source>
        <dbReference type="EMBL" id="KAL2621013.1"/>
    </source>
</evidence>
<dbReference type="Proteomes" id="UP001605036">
    <property type="component" value="Unassembled WGS sequence"/>
</dbReference>
<gene>
    <name evidence="1" type="ORF">R1flu_001218</name>
</gene>
<proteinExistence type="predicted"/>
<keyword evidence="2" id="KW-1185">Reference proteome</keyword>
<organism evidence="1 2">
    <name type="scientific">Riccia fluitans</name>
    <dbReference type="NCBI Taxonomy" id="41844"/>
    <lineage>
        <taxon>Eukaryota</taxon>
        <taxon>Viridiplantae</taxon>
        <taxon>Streptophyta</taxon>
        <taxon>Embryophyta</taxon>
        <taxon>Marchantiophyta</taxon>
        <taxon>Marchantiopsida</taxon>
        <taxon>Marchantiidae</taxon>
        <taxon>Marchantiales</taxon>
        <taxon>Ricciaceae</taxon>
        <taxon>Riccia</taxon>
    </lineage>
</organism>
<dbReference type="EMBL" id="JBHFFA010000006">
    <property type="protein sequence ID" value="KAL2621013.1"/>
    <property type="molecule type" value="Genomic_DNA"/>
</dbReference>